<protein>
    <submittedName>
        <fullName evidence="8">Polycystin-2</fullName>
    </submittedName>
</protein>
<organism evidence="8 9">
    <name type="scientific">Durusdinium trenchii</name>
    <dbReference type="NCBI Taxonomy" id="1381693"/>
    <lineage>
        <taxon>Eukaryota</taxon>
        <taxon>Sar</taxon>
        <taxon>Alveolata</taxon>
        <taxon>Dinophyceae</taxon>
        <taxon>Suessiales</taxon>
        <taxon>Symbiodiniaceae</taxon>
        <taxon>Durusdinium</taxon>
    </lineage>
</organism>
<gene>
    <name evidence="8" type="ORF">SCF082_LOCUS27151</name>
</gene>
<keyword evidence="6" id="KW-0732">Signal</keyword>
<evidence type="ECO:0000313" key="9">
    <source>
        <dbReference type="Proteomes" id="UP001642464"/>
    </source>
</evidence>
<feature type="domain" description="Polycystin cation channel PKD1/PKD2" evidence="7">
    <location>
        <begin position="17"/>
        <end position="134"/>
    </location>
</feature>
<feature type="signal peptide" evidence="6">
    <location>
        <begin position="1"/>
        <end position="18"/>
    </location>
</feature>
<evidence type="ECO:0000313" key="8">
    <source>
        <dbReference type="EMBL" id="CAK9048878.1"/>
    </source>
</evidence>
<dbReference type="PANTHER" id="PTHR10877:SF183">
    <property type="entry name" value="AT14535P-RELATED"/>
    <property type="match status" value="1"/>
</dbReference>
<dbReference type="PANTHER" id="PTHR10877">
    <property type="entry name" value="POLYCYSTIN FAMILY MEMBER"/>
    <property type="match status" value="1"/>
</dbReference>
<evidence type="ECO:0000259" key="7">
    <source>
        <dbReference type="Pfam" id="PF08016"/>
    </source>
</evidence>
<evidence type="ECO:0000256" key="1">
    <source>
        <dbReference type="ARBA" id="ARBA00004141"/>
    </source>
</evidence>
<evidence type="ECO:0000256" key="5">
    <source>
        <dbReference type="SAM" id="Phobius"/>
    </source>
</evidence>
<feature type="transmembrane region" description="Helical" evidence="5">
    <location>
        <begin position="193"/>
        <end position="212"/>
    </location>
</feature>
<evidence type="ECO:0000256" key="4">
    <source>
        <dbReference type="ARBA" id="ARBA00023136"/>
    </source>
</evidence>
<comment type="subcellular location">
    <subcellularLocation>
        <location evidence="1">Membrane</location>
        <topology evidence="1">Multi-pass membrane protein</topology>
    </subcellularLocation>
</comment>
<dbReference type="Pfam" id="PF08016">
    <property type="entry name" value="PKD_channel"/>
    <property type="match status" value="1"/>
</dbReference>
<name>A0ABP0MCH5_9DINO</name>
<keyword evidence="3 5" id="KW-1133">Transmembrane helix</keyword>
<keyword evidence="9" id="KW-1185">Reference proteome</keyword>
<accession>A0ABP0MCH5</accession>
<proteinExistence type="predicted"/>
<keyword evidence="2 5" id="KW-0812">Transmembrane</keyword>
<reference evidence="8 9" key="1">
    <citation type="submission" date="2024-02" db="EMBL/GenBank/DDBJ databases">
        <authorList>
            <person name="Chen Y."/>
            <person name="Shah S."/>
            <person name="Dougan E. K."/>
            <person name="Thang M."/>
            <person name="Chan C."/>
        </authorList>
    </citation>
    <scope>NUCLEOTIDE SEQUENCE [LARGE SCALE GENOMIC DNA]</scope>
</reference>
<dbReference type="InterPro" id="IPR013122">
    <property type="entry name" value="PKD1_2_channel"/>
</dbReference>
<comment type="caution">
    <text evidence="8">The sequence shown here is derived from an EMBL/GenBank/DDBJ whole genome shotgun (WGS) entry which is preliminary data.</text>
</comment>
<evidence type="ECO:0000256" key="3">
    <source>
        <dbReference type="ARBA" id="ARBA00022989"/>
    </source>
</evidence>
<evidence type="ECO:0000256" key="2">
    <source>
        <dbReference type="ARBA" id="ARBA00022692"/>
    </source>
</evidence>
<dbReference type="Proteomes" id="UP001642464">
    <property type="component" value="Unassembled WGS sequence"/>
</dbReference>
<dbReference type="EMBL" id="CAXAMM010020890">
    <property type="protein sequence ID" value="CAK9048878.1"/>
    <property type="molecule type" value="Genomic_DNA"/>
</dbReference>
<sequence length="402" mass="45187">MILLLVGFTMRMLLFSDAANANVGIEQLSNKESFQNISALAAAATTVRVLNAFNCVLLWGKVTKYLRHLPLVKGLIRTVWDAFDLFLPFLIMFCVGMVGFVMAFNVGFGDKVAELSNFSTSAVYLCRAFLKDVQLMPVCAYTAVPWFAVGGGLLSELRSSGWIEVESERCELGSWFAKSELRAALRTRQRYDITPLFGAGLILLFYLNMIAVRRPARLRFREGLEEKFGERVDKVAQVTSRPGNFPEYVSWVHGALCQKVNGTLNEESAWQHLCQKYWHSSDARLKDWPVLSAKGLYRALEQWMPMEGFYVLTNAFPWGLLALLSIEQGQLCARMVRFLPQGESITEIQVPFFQVSVSEERGNIRSVIQAPWLQFDSMATIAPIESSQLVASTQDAIACGLW</sequence>
<feature type="chain" id="PRO_5046184585" evidence="6">
    <location>
        <begin position="19"/>
        <end position="402"/>
    </location>
</feature>
<keyword evidence="4 5" id="KW-0472">Membrane</keyword>
<dbReference type="InterPro" id="IPR051223">
    <property type="entry name" value="Polycystin"/>
</dbReference>
<feature type="transmembrane region" description="Helical" evidence="5">
    <location>
        <begin position="85"/>
        <end position="108"/>
    </location>
</feature>
<evidence type="ECO:0000256" key="6">
    <source>
        <dbReference type="SAM" id="SignalP"/>
    </source>
</evidence>